<dbReference type="SUPFAM" id="SSF53756">
    <property type="entry name" value="UDP-Glycosyltransferase/glycogen phosphorylase"/>
    <property type="match status" value="1"/>
</dbReference>
<dbReference type="Gene3D" id="3.40.50.2000">
    <property type="entry name" value="Glycogen Phosphorylase B"/>
    <property type="match status" value="1"/>
</dbReference>
<accession>K0SWZ2</accession>
<dbReference type="eggNOG" id="ENOG502QY8K">
    <property type="taxonomic scope" value="Eukaryota"/>
</dbReference>
<reference evidence="2 3" key="1">
    <citation type="journal article" date="2012" name="Genome Biol.">
        <title>Genome and low-iron response of an oceanic diatom adapted to chronic iron limitation.</title>
        <authorList>
            <person name="Lommer M."/>
            <person name="Specht M."/>
            <person name="Roy A.S."/>
            <person name="Kraemer L."/>
            <person name="Andreson R."/>
            <person name="Gutowska M.A."/>
            <person name="Wolf J."/>
            <person name="Bergner S.V."/>
            <person name="Schilhabel M.B."/>
            <person name="Klostermeier U.C."/>
            <person name="Beiko R.G."/>
            <person name="Rosenstiel P."/>
            <person name="Hippler M."/>
            <person name="Laroche J."/>
        </authorList>
    </citation>
    <scope>NUCLEOTIDE SEQUENCE [LARGE SCALE GENOMIC DNA]</scope>
    <source>
        <strain evidence="2 3">CCMP1005</strain>
    </source>
</reference>
<gene>
    <name evidence="2" type="ORF">THAOC_16681</name>
</gene>
<dbReference type="OrthoDB" id="422581at2759"/>
<dbReference type="AlphaFoldDB" id="K0SWZ2"/>
<organism evidence="2 3">
    <name type="scientific">Thalassiosira oceanica</name>
    <name type="common">Marine diatom</name>
    <dbReference type="NCBI Taxonomy" id="159749"/>
    <lineage>
        <taxon>Eukaryota</taxon>
        <taxon>Sar</taxon>
        <taxon>Stramenopiles</taxon>
        <taxon>Ochrophyta</taxon>
        <taxon>Bacillariophyta</taxon>
        <taxon>Coscinodiscophyceae</taxon>
        <taxon>Thalassiosirophycidae</taxon>
        <taxon>Thalassiosirales</taxon>
        <taxon>Thalassiosiraceae</taxon>
        <taxon>Thalassiosira</taxon>
    </lineage>
</organism>
<evidence type="ECO:0000256" key="1">
    <source>
        <dbReference type="SAM" id="MobiDB-lite"/>
    </source>
</evidence>
<name>K0SWZ2_THAOC</name>
<dbReference type="EMBL" id="AGNL01018682">
    <property type="protein sequence ID" value="EJK62697.1"/>
    <property type="molecule type" value="Genomic_DNA"/>
</dbReference>
<comment type="caution">
    <text evidence="2">The sequence shown here is derived from an EMBL/GenBank/DDBJ whole genome shotgun (WGS) entry which is preliminary data.</text>
</comment>
<dbReference type="Proteomes" id="UP000266841">
    <property type="component" value="Unassembled WGS sequence"/>
</dbReference>
<sequence>MAGLAREAPGMRAALAVLAVSLVLTLPVLLLTKTLMSSYPERGLLSEAMDAPPRSEIQRAKLSKLEKIRRKRMVNTAVEHLRSGGRGQFDMQIKGVLAGQGERKEAPPRLSQSNPLHNRTSHKPSFPGLRNEASVSCGGHFAKSCGLCPQGNGAGWCNGQCEWSTASNECIAGSKLAHIHRDYFRITERYAFQPVVNQNGDYVNVIMVRSPFRGVDDEQLYRWYQDEILFLGISSFEAFPLTSPNPYSQKFKSEYYLNMFPGFLHMMHDPQQHFPESVETILMSQSDFNLEEAERFGRQRANEEVIYDFVYSGGDQDVDNDCVGWASYNKNFSFVREALEVMCSNEYNVTGVLVANKNKADTKACTIPPQCEGKIVQTTFLDQSKFFGYLAKARWAFLPQVCDASPRVSTQALSMNKPLLMNDNIMGGWKYLKPGETGELFHDMSDFKESLRRILDNTRGASHPYKPLKFVKEHYGSAKAGVKLLEFIKEKFGDRVAFPEGTRYIIPTGA</sequence>
<dbReference type="OMA" id="NIMGGWK"/>
<evidence type="ECO:0000313" key="2">
    <source>
        <dbReference type="EMBL" id="EJK62697.1"/>
    </source>
</evidence>
<feature type="region of interest" description="Disordered" evidence="1">
    <location>
        <begin position="99"/>
        <end position="128"/>
    </location>
</feature>
<keyword evidence="3" id="KW-1185">Reference proteome</keyword>
<protein>
    <submittedName>
        <fullName evidence="2">Uncharacterized protein</fullName>
    </submittedName>
</protein>
<evidence type="ECO:0000313" key="3">
    <source>
        <dbReference type="Proteomes" id="UP000266841"/>
    </source>
</evidence>
<proteinExistence type="predicted"/>